<dbReference type="PRINTS" id="PR00039">
    <property type="entry name" value="HTHLYSR"/>
</dbReference>
<name>A0AAX4HSU8_9BACT</name>
<dbReference type="CDD" id="cd08411">
    <property type="entry name" value="PBP2_OxyR"/>
    <property type="match status" value="1"/>
</dbReference>
<evidence type="ECO:0000313" key="7">
    <source>
        <dbReference type="Proteomes" id="UP001324634"/>
    </source>
</evidence>
<dbReference type="Gene3D" id="3.40.190.10">
    <property type="entry name" value="Periplasmic binding protein-like II"/>
    <property type="match status" value="2"/>
</dbReference>
<sequence length="312" mass="35663">MTLTQLNYILAVDRNRNFAQAAKECFVTQPTLSMQIQKLEDYLQIIIFDRSKTPVEPTPMGKKVLEYARKVMQGAHELEELSKSLRGEIAGEFILAVIPTLAPYVLPLFVRKFVEEYPQVELKIFEYQTDEIIRYLKEGKIDGAILATPLETKELTEEHLFYEPFKIFLSPNHELLKKKTVDEKDLDIKEAWLLKEGHCLRAQALHLCQYKNVGEGRQLFFEAGSLETLINMVKSSEGFTVLPYLASQNMSTADQKLLKDFKNHVPVRDISFVTGPLSMKKSIEKALVKTILLTIPKELKKANSKTEVVAIN</sequence>
<accession>A0AAX4HSU8</accession>
<dbReference type="AlphaFoldDB" id="A0AAX4HSU8"/>
<keyword evidence="2" id="KW-0805">Transcription regulation</keyword>
<organism evidence="6 7">
    <name type="scientific">Peredibacter starrii</name>
    <dbReference type="NCBI Taxonomy" id="28202"/>
    <lineage>
        <taxon>Bacteria</taxon>
        <taxon>Pseudomonadati</taxon>
        <taxon>Bdellovibrionota</taxon>
        <taxon>Bacteriovoracia</taxon>
        <taxon>Bacteriovoracales</taxon>
        <taxon>Bacteriovoracaceae</taxon>
        <taxon>Peredibacter</taxon>
    </lineage>
</organism>
<dbReference type="InterPro" id="IPR000847">
    <property type="entry name" value="LysR_HTH_N"/>
</dbReference>
<dbReference type="EMBL" id="CP139487">
    <property type="protein sequence ID" value="WPU66091.1"/>
    <property type="molecule type" value="Genomic_DNA"/>
</dbReference>
<dbReference type="InterPro" id="IPR036390">
    <property type="entry name" value="WH_DNA-bd_sf"/>
</dbReference>
<keyword evidence="7" id="KW-1185">Reference proteome</keyword>
<dbReference type="KEGG" id="psti:SOO65_04965"/>
<dbReference type="PROSITE" id="PS50931">
    <property type="entry name" value="HTH_LYSR"/>
    <property type="match status" value="1"/>
</dbReference>
<dbReference type="FunFam" id="1.10.10.10:FF:000001">
    <property type="entry name" value="LysR family transcriptional regulator"/>
    <property type="match status" value="1"/>
</dbReference>
<protein>
    <submittedName>
        <fullName evidence="6">LysR substrate-binding domain-containing protein</fullName>
    </submittedName>
</protein>
<gene>
    <name evidence="6" type="ORF">SOO65_04965</name>
</gene>
<evidence type="ECO:0000259" key="5">
    <source>
        <dbReference type="PROSITE" id="PS50931"/>
    </source>
</evidence>
<reference evidence="6 7" key="1">
    <citation type="submission" date="2023-11" db="EMBL/GenBank/DDBJ databases">
        <title>Peredibacter starrii A3.12.</title>
        <authorList>
            <person name="Mitchell R.J."/>
        </authorList>
    </citation>
    <scope>NUCLEOTIDE SEQUENCE [LARGE SCALE GENOMIC DNA]</scope>
    <source>
        <strain evidence="6 7">A3.12</strain>
    </source>
</reference>
<dbReference type="PANTHER" id="PTHR30419">
    <property type="entry name" value="HTH-TYPE TRANSCRIPTIONAL REGULATOR YBHD"/>
    <property type="match status" value="1"/>
</dbReference>
<proteinExistence type="inferred from homology"/>
<keyword evidence="4" id="KW-0804">Transcription</keyword>
<dbReference type="PANTHER" id="PTHR30419:SF29">
    <property type="entry name" value="LYSR-FAMILY TRANSCRIPTIONAL REGULATOR"/>
    <property type="match status" value="1"/>
</dbReference>
<keyword evidence="3" id="KW-0238">DNA-binding</keyword>
<dbReference type="Proteomes" id="UP001324634">
    <property type="component" value="Chromosome"/>
</dbReference>
<evidence type="ECO:0000256" key="3">
    <source>
        <dbReference type="ARBA" id="ARBA00023125"/>
    </source>
</evidence>
<evidence type="ECO:0000256" key="4">
    <source>
        <dbReference type="ARBA" id="ARBA00023163"/>
    </source>
</evidence>
<dbReference type="GO" id="GO:0005829">
    <property type="term" value="C:cytosol"/>
    <property type="evidence" value="ECO:0007669"/>
    <property type="project" value="TreeGrafter"/>
</dbReference>
<dbReference type="SUPFAM" id="SSF46785">
    <property type="entry name" value="Winged helix' DNA-binding domain"/>
    <property type="match status" value="1"/>
</dbReference>
<evidence type="ECO:0000256" key="1">
    <source>
        <dbReference type="ARBA" id="ARBA00009437"/>
    </source>
</evidence>
<comment type="similarity">
    <text evidence="1">Belongs to the LysR transcriptional regulatory family.</text>
</comment>
<evidence type="ECO:0000256" key="2">
    <source>
        <dbReference type="ARBA" id="ARBA00023015"/>
    </source>
</evidence>
<dbReference type="Pfam" id="PF03466">
    <property type="entry name" value="LysR_substrate"/>
    <property type="match status" value="1"/>
</dbReference>
<dbReference type="GO" id="GO:0003700">
    <property type="term" value="F:DNA-binding transcription factor activity"/>
    <property type="evidence" value="ECO:0007669"/>
    <property type="project" value="InterPro"/>
</dbReference>
<dbReference type="SUPFAM" id="SSF53850">
    <property type="entry name" value="Periplasmic binding protein-like II"/>
    <property type="match status" value="1"/>
</dbReference>
<dbReference type="GO" id="GO:0003677">
    <property type="term" value="F:DNA binding"/>
    <property type="evidence" value="ECO:0007669"/>
    <property type="project" value="UniProtKB-KW"/>
</dbReference>
<dbReference type="InterPro" id="IPR036388">
    <property type="entry name" value="WH-like_DNA-bd_sf"/>
</dbReference>
<dbReference type="InterPro" id="IPR005119">
    <property type="entry name" value="LysR_subst-bd"/>
</dbReference>
<dbReference type="Gene3D" id="1.10.10.10">
    <property type="entry name" value="Winged helix-like DNA-binding domain superfamily/Winged helix DNA-binding domain"/>
    <property type="match status" value="1"/>
</dbReference>
<dbReference type="InterPro" id="IPR050950">
    <property type="entry name" value="HTH-type_LysR_regulators"/>
</dbReference>
<feature type="domain" description="HTH lysR-type" evidence="5">
    <location>
        <begin position="1"/>
        <end position="58"/>
    </location>
</feature>
<dbReference type="RefSeq" id="WP_321397882.1">
    <property type="nucleotide sequence ID" value="NZ_CP139487.1"/>
</dbReference>
<dbReference type="Pfam" id="PF00126">
    <property type="entry name" value="HTH_1"/>
    <property type="match status" value="1"/>
</dbReference>
<evidence type="ECO:0000313" key="6">
    <source>
        <dbReference type="EMBL" id="WPU66091.1"/>
    </source>
</evidence>